<reference evidence="2" key="1">
    <citation type="submission" date="2016-11" db="UniProtKB">
        <authorList>
            <consortium name="WormBaseParasite"/>
        </authorList>
    </citation>
    <scope>IDENTIFICATION</scope>
    <source>
        <strain evidence="2">KR3021</strain>
    </source>
</reference>
<protein>
    <submittedName>
        <fullName evidence="2">Pyruvate dehydrogenase E1 component subunit beta</fullName>
    </submittedName>
</protein>
<name>A0AC35U6H8_9BILA</name>
<proteinExistence type="predicted"/>
<sequence>MLFNPIKRTAAAINSNVKAFRLASSMSVRDALNQALDEELERDERVYIIGEETAVYEGAYKVTKGLWKKYGDERVIDTPITETGFTGLAVGSAFHGLRPICEFMTFNFCLQSIDHVINSAAKTFYMSSGRFNVPIVFRGPNGAAAGVAAQHSQDFAAWFAQVPGLKVVLPYSSEDAKGLLKAAIRDDNPVVFLENELLYNTVFPMSDEAMSKDFVLPIGKAKIEKEGNHVTIVSFSKGVQLALQAAEELSAKGIEAEVINLRSVRPLDIETIKQSVMKTNHLVTVESGWPVCGIGAEIAAQICESEAFDYLDAPIARVTGVDIPMPYSEHLESKALPQINDVVESVNRVLNRK</sequence>
<evidence type="ECO:0000313" key="2">
    <source>
        <dbReference type="WBParaSite" id="RSKR_0000827100.1"/>
    </source>
</evidence>
<dbReference type="Proteomes" id="UP000095286">
    <property type="component" value="Unplaced"/>
</dbReference>
<evidence type="ECO:0000313" key="1">
    <source>
        <dbReference type="Proteomes" id="UP000095286"/>
    </source>
</evidence>
<dbReference type="WBParaSite" id="RSKR_0000827100.1">
    <property type="protein sequence ID" value="RSKR_0000827100.1"/>
    <property type="gene ID" value="RSKR_0000827100"/>
</dbReference>
<organism evidence="1 2">
    <name type="scientific">Rhabditophanes sp. KR3021</name>
    <dbReference type="NCBI Taxonomy" id="114890"/>
    <lineage>
        <taxon>Eukaryota</taxon>
        <taxon>Metazoa</taxon>
        <taxon>Ecdysozoa</taxon>
        <taxon>Nematoda</taxon>
        <taxon>Chromadorea</taxon>
        <taxon>Rhabditida</taxon>
        <taxon>Tylenchina</taxon>
        <taxon>Panagrolaimomorpha</taxon>
        <taxon>Strongyloidoidea</taxon>
        <taxon>Alloionematidae</taxon>
        <taxon>Rhabditophanes</taxon>
    </lineage>
</organism>
<accession>A0AC35U6H8</accession>